<dbReference type="RefSeq" id="WP_203776130.1">
    <property type="nucleotide sequence ID" value="NZ_BOMQ01000089.1"/>
</dbReference>
<dbReference type="GO" id="GO:0004177">
    <property type="term" value="F:aminopeptidase activity"/>
    <property type="evidence" value="ECO:0007669"/>
    <property type="project" value="UniProtKB-KW"/>
</dbReference>
<keyword evidence="6" id="KW-0645">Protease</keyword>
<dbReference type="AlphaFoldDB" id="A0A919JQY5"/>
<dbReference type="InterPro" id="IPR007343">
    <property type="entry name" value="Uncharacterised_pept_Zn_put"/>
</dbReference>
<dbReference type="EMBL" id="BOMQ01000089">
    <property type="protein sequence ID" value="GIE53817.1"/>
    <property type="molecule type" value="Genomic_DNA"/>
</dbReference>
<keyword evidence="6" id="KW-0378">Hydrolase</keyword>
<accession>A0A919JQY5</accession>
<evidence type="ECO:0000256" key="4">
    <source>
        <dbReference type="ARBA" id="ARBA00023136"/>
    </source>
</evidence>
<reference evidence="6" key="1">
    <citation type="submission" date="2021-01" db="EMBL/GenBank/DDBJ databases">
        <title>Whole genome shotgun sequence of Actinoplanes nipponensis NBRC 14063.</title>
        <authorList>
            <person name="Komaki H."/>
            <person name="Tamura T."/>
        </authorList>
    </citation>
    <scope>NUCLEOTIDE SEQUENCE</scope>
    <source>
        <strain evidence="6">NBRC 14063</strain>
    </source>
</reference>
<evidence type="ECO:0000256" key="1">
    <source>
        <dbReference type="ARBA" id="ARBA00004167"/>
    </source>
</evidence>
<evidence type="ECO:0000256" key="5">
    <source>
        <dbReference type="SAM" id="MobiDB-lite"/>
    </source>
</evidence>
<protein>
    <submittedName>
        <fullName evidence="6">Aminopeptidase</fullName>
    </submittedName>
</protein>
<keyword evidence="6" id="KW-0031">Aminopeptidase</keyword>
<comment type="caution">
    <text evidence="6">The sequence shown here is derived from an EMBL/GenBank/DDBJ whole genome shotgun (WGS) entry which is preliminary data.</text>
</comment>
<proteinExistence type="predicted"/>
<dbReference type="PANTHER" id="PTHR30168">
    <property type="entry name" value="PUTATIVE MEMBRANE PROTEIN YPFJ"/>
    <property type="match status" value="1"/>
</dbReference>
<dbReference type="PANTHER" id="PTHR30168:SF0">
    <property type="entry name" value="INNER MEMBRANE PROTEIN"/>
    <property type="match status" value="1"/>
</dbReference>
<feature type="region of interest" description="Disordered" evidence="5">
    <location>
        <begin position="26"/>
        <end position="54"/>
    </location>
</feature>
<gene>
    <name evidence="6" type="ORF">Ani05nite_73510</name>
</gene>
<keyword evidence="3" id="KW-1133">Transmembrane helix</keyword>
<evidence type="ECO:0000256" key="2">
    <source>
        <dbReference type="ARBA" id="ARBA00022692"/>
    </source>
</evidence>
<comment type="subcellular location">
    <subcellularLocation>
        <location evidence="1">Membrane</location>
        <topology evidence="1">Single-pass membrane protein</topology>
    </subcellularLocation>
</comment>
<dbReference type="PROSITE" id="PS51257">
    <property type="entry name" value="PROKAR_LIPOPROTEIN"/>
    <property type="match status" value="1"/>
</dbReference>
<dbReference type="GO" id="GO:0016020">
    <property type="term" value="C:membrane"/>
    <property type="evidence" value="ECO:0007669"/>
    <property type="project" value="UniProtKB-SubCell"/>
</dbReference>
<sequence length="450" mass="47490">MSGRRPLRGLLAGVLVAALSGCVVVSSGPSDRSRPAPPGGLGRMNDSSATADPGDVVTRALRDVERFWQGAYPGISDGAAFTPIRGGYHPYTRSEPPPACGGQQAQYQPNAFYCPDGDFIAWDAETLIPQLYGDFGPLLVGFVMAHEYGHAIQARLRATDQPTVVLEQQADCFAGAWTADVLAGRSAAFTGVTPAQLDNTVAGMLLLRDEPGTAAQNPQAHGNAFDRIRALQDGVEKGVTLCAGYRADNVPVTEVPFTSRQEAATGGDLPYAEAVNALSEDAQAYWQRVYPQLTGRPWEQLRVQAFSSGAAPACPTPAASAGGSAFYCPDGDFVAFDNEQLGQQLYQRIGDNAVGMLLGDLFARAVQDRRGAETQDRAGQLAVDCFAGSWTNDLLTREPASGIRLSPGDLDEAVAALLAFGRAGGRQEASAFERIASYRGGVLKGLPSCT</sequence>
<evidence type="ECO:0000313" key="7">
    <source>
        <dbReference type="Proteomes" id="UP000647172"/>
    </source>
</evidence>
<evidence type="ECO:0000313" key="6">
    <source>
        <dbReference type="EMBL" id="GIE53817.1"/>
    </source>
</evidence>
<dbReference type="SUPFAM" id="SSF55486">
    <property type="entry name" value="Metalloproteases ('zincins'), catalytic domain"/>
    <property type="match status" value="1"/>
</dbReference>
<dbReference type="Proteomes" id="UP000647172">
    <property type="component" value="Unassembled WGS sequence"/>
</dbReference>
<dbReference type="Pfam" id="PF04228">
    <property type="entry name" value="Zn_peptidase"/>
    <property type="match status" value="1"/>
</dbReference>
<keyword evidence="7" id="KW-1185">Reference proteome</keyword>
<name>A0A919JQY5_9ACTN</name>
<keyword evidence="2" id="KW-0812">Transmembrane</keyword>
<organism evidence="6 7">
    <name type="scientific">Actinoplanes nipponensis</name>
    <dbReference type="NCBI Taxonomy" id="135950"/>
    <lineage>
        <taxon>Bacteria</taxon>
        <taxon>Bacillati</taxon>
        <taxon>Actinomycetota</taxon>
        <taxon>Actinomycetes</taxon>
        <taxon>Micromonosporales</taxon>
        <taxon>Micromonosporaceae</taxon>
        <taxon>Actinoplanes</taxon>
    </lineage>
</organism>
<keyword evidence="4" id="KW-0472">Membrane</keyword>
<evidence type="ECO:0000256" key="3">
    <source>
        <dbReference type="ARBA" id="ARBA00022989"/>
    </source>
</evidence>